<organism evidence="9 10">
    <name type="scientific">Candidatus Scatosoma pullistercoris</name>
    <dbReference type="NCBI Taxonomy" id="2840934"/>
    <lineage>
        <taxon>Bacteria</taxon>
        <taxon>Bacillati</taxon>
        <taxon>Bacillota</taxon>
        <taxon>Clostridia</taxon>
        <taxon>Candidatus Scatosoma</taxon>
    </lineage>
</organism>
<dbReference type="GO" id="GO:0005737">
    <property type="term" value="C:cytoplasm"/>
    <property type="evidence" value="ECO:0007669"/>
    <property type="project" value="UniProtKB-SubCell"/>
</dbReference>
<dbReference type="Gene3D" id="1.10.10.10">
    <property type="entry name" value="Winged helix-like DNA-binding domain superfamily/Winged helix DNA-binding domain"/>
    <property type="match status" value="1"/>
</dbReference>
<gene>
    <name evidence="7" type="primary">rex</name>
    <name evidence="9" type="ORF">IAC57_04900</name>
</gene>
<dbReference type="EMBL" id="DVMZ01000132">
    <property type="protein sequence ID" value="HIU59424.1"/>
    <property type="molecule type" value="Genomic_DNA"/>
</dbReference>
<dbReference type="NCBIfam" id="NF003994">
    <property type="entry name" value="PRK05472.2-3"/>
    <property type="match status" value="1"/>
</dbReference>
<feature type="DNA-binding region" description="H-T-H motif" evidence="7">
    <location>
        <begin position="16"/>
        <end position="55"/>
    </location>
</feature>
<feature type="binding site" evidence="7">
    <location>
        <begin position="91"/>
        <end position="96"/>
    </location>
    <ligand>
        <name>NAD(+)</name>
        <dbReference type="ChEBI" id="CHEBI:57540"/>
    </ligand>
</feature>
<dbReference type="HAMAP" id="MF_01131">
    <property type="entry name" value="Rex"/>
    <property type="match status" value="1"/>
</dbReference>
<comment type="function">
    <text evidence="7">Modulates transcription in response to changes in cellular NADH/NAD(+) redox state.</text>
</comment>
<dbReference type="Proteomes" id="UP000824081">
    <property type="component" value="Unassembled WGS sequence"/>
</dbReference>
<dbReference type="Pfam" id="PF06971">
    <property type="entry name" value="Put_DNA-bind_N"/>
    <property type="match status" value="1"/>
</dbReference>
<evidence type="ECO:0000259" key="8">
    <source>
        <dbReference type="SMART" id="SM00881"/>
    </source>
</evidence>
<dbReference type="Gene3D" id="3.40.50.720">
    <property type="entry name" value="NAD(P)-binding Rossmann-like Domain"/>
    <property type="match status" value="1"/>
</dbReference>
<comment type="subunit">
    <text evidence="7">Homodimer.</text>
</comment>
<dbReference type="InterPro" id="IPR036291">
    <property type="entry name" value="NAD(P)-bd_dom_sf"/>
</dbReference>
<dbReference type="GO" id="GO:0045892">
    <property type="term" value="P:negative regulation of DNA-templated transcription"/>
    <property type="evidence" value="ECO:0007669"/>
    <property type="project" value="InterPro"/>
</dbReference>
<dbReference type="InterPro" id="IPR036390">
    <property type="entry name" value="WH_DNA-bd_sf"/>
</dbReference>
<evidence type="ECO:0000313" key="10">
    <source>
        <dbReference type="Proteomes" id="UP000824081"/>
    </source>
</evidence>
<evidence type="ECO:0000313" key="9">
    <source>
        <dbReference type="EMBL" id="HIU59424.1"/>
    </source>
</evidence>
<keyword evidence="6 7" id="KW-0804">Transcription</keyword>
<evidence type="ECO:0000256" key="1">
    <source>
        <dbReference type="ARBA" id="ARBA00022490"/>
    </source>
</evidence>
<proteinExistence type="inferred from homology"/>
<dbReference type="Pfam" id="PF02629">
    <property type="entry name" value="CoA_binding"/>
    <property type="match status" value="1"/>
</dbReference>
<dbReference type="InterPro" id="IPR022876">
    <property type="entry name" value="Tscrpt_rep_Rex"/>
</dbReference>
<dbReference type="SUPFAM" id="SSF51735">
    <property type="entry name" value="NAD(P)-binding Rossmann-fold domains"/>
    <property type="match status" value="1"/>
</dbReference>
<dbReference type="PANTHER" id="PTHR35786">
    <property type="entry name" value="REDOX-SENSING TRANSCRIPTIONAL REPRESSOR REX"/>
    <property type="match status" value="1"/>
</dbReference>
<reference evidence="9" key="2">
    <citation type="journal article" date="2021" name="PeerJ">
        <title>Extensive microbial diversity within the chicken gut microbiome revealed by metagenomics and culture.</title>
        <authorList>
            <person name="Gilroy R."/>
            <person name="Ravi A."/>
            <person name="Getino M."/>
            <person name="Pursley I."/>
            <person name="Horton D.L."/>
            <person name="Alikhan N.F."/>
            <person name="Baker D."/>
            <person name="Gharbi K."/>
            <person name="Hall N."/>
            <person name="Watson M."/>
            <person name="Adriaenssens E.M."/>
            <person name="Foster-Nyarko E."/>
            <person name="Jarju S."/>
            <person name="Secka A."/>
            <person name="Antonio M."/>
            <person name="Oren A."/>
            <person name="Chaudhuri R.R."/>
            <person name="La Ragione R."/>
            <person name="Hildebrand F."/>
            <person name="Pallen M.J."/>
        </authorList>
    </citation>
    <scope>NUCLEOTIDE SEQUENCE</scope>
    <source>
        <strain evidence="9">11687</strain>
    </source>
</reference>
<comment type="subcellular location">
    <subcellularLocation>
        <location evidence="7">Cytoplasm</location>
    </subcellularLocation>
</comment>
<keyword evidence="5 7" id="KW-0238">DNA-binding</keyword>
<protein>
    <recommendedName>
        <fullName evidence="7">Redox-sensing transcriptional repressor Rex</fullName>
    </recommendedName>
</protein>
<name>A0A9D1MFP6_9FIRM</name>
<reference evidence="9" key="1">
    <citation type="submission" date="2020-10" db="EMBL/GenBank/DDBJ databases">
        <authorList>
            <person name="Gilroy R."/>
        </authorList>
    </citation>
    <scope>NUCLEOTIDE SEQUENCE</scope>
    <source>
        <strain evidence="9">11687</strain>
    </source>
</reference>
<feature type="domain" description="CoA-binding" evidence="8">
    <location>
        <begin position="80"/>
        <end position="181"/>
    </location>
</feature>
<evidence type="ECO:0000256" key="6">
    <source>
        <dbReference type="ARBA" id="ARBA00023163"/>
    </source>
</evidence>
<dbReference type="AlphaFoldDB" id="A0A9D1MFP6"/>
<dbReference type="GO" id="GO:0051775">
    <property type="term" value="P:response to redox state"/>
    <property type="evidence" value="ECO:0007669"/>
    <property type="project" value="InterPro"/>
</dbReference>
<dbReference type="SUPFAM" id="SSF46785">
    <property type="entry name" value="Winged helix' DNA-binding domain"/>
    <property type="match status" value="1"/>
</dbReference>
<evidence type="ECO:0000256" key="2">
    <source>
        <dbReference type="ARBA" id="ARBA00022491"/>
    </source>
</evidence>
<comment type="caution">
    <text evidence="9">The sequence shown here is derived from an EMBL/GenBank/DDBJ whole genome shotgun (WGS) entry which is preliminary data.</text>
</comment>
<comment type="similarity">
    <text evidence="7">Belongs to the transcriptional regulatory Rex family.</text>
</comment>
<dbReference type="InterPro" id="IPR003781">
    <property type="entry name" value="CoA-bd"/>
</dbReference>
<evidence type="ECO:0000256" key="3">
    <source>
        <dbReference type="ARBA" id="ARBA00023015"/>
    </source>
</evidence>
<sequence>MNVQEMSRATIGRMPLYLRFLQEENQKGERYISSAVIAQNIPVSAVLVRKDLALVSSQPGKPRLGFEVVRLIADIEKFLGYDNLSDAVIVGAGGLGKAFLGYEGFKNNGLNVVAAFDISPEVIGERIAGKTVYPLEEFERFVAENKINIGIITVPKSAAQETLDRMARAGIKAVWNFAPAPLHVPKGVIVKNEDLSASLALLAGELTKGGF</sequence>
<evidence type="ECO:0000256" key="5">
    <source>
        <dbReference type="ARBA" id="ARBA00023125"/>
    </source>
</evidence>
<accession>A0A9D1MFP6</accession>
<dbReference type="PANTHER" id="PTHR35786:SF1">
    <property type="entry name" value="REDOX-SENSING TRANSCRIPTIONAL REPRESSOR REX 1"/>
    <property type="match status" value="1"/>
</dbReference>
<dbReference type="GO" id="GO:0003677">
    <property type="term" value="F:DNA binding"/>
    <property type="evidence" value="ECO:0007669"/>
    <property type="project" value="UniProtKB-UniRule"/>
</dbReference>
<dbReference type="SMART" id="SM00881">
    <property type="entry name" value="CoA_binding"/>
    <property type="match status" value="1"/>
</dbReference>
<keyword evidence="2 7" id="KW-0678">Repressor</keyword>
<dbReference type="InterPro" id="IPR009718">
    <property type="entry name" value="Rex_DNA-bd_C_dom"/>
</dbReference>
<dbReference type="NCBIfam" id="NF003996">
    <property type="entry name" value="PRK05472.2-5"/>
    <property type="match status" value="1"/>
</dbReference>
<keyword evidence="3 7" id="KW-0805">Transcription regulation</keyword>
<keyword evidence="4 7" id="KW-0520">NAD</keyword>
<evidence type="ECO:0000256" key="4">
    <source>
        <dbReference type="ARBA" id="ARBA00023027"/>
    </source>
</evidence>
<evidence type="ECO:0000256" key="7">
    <source>
        <dbReference type="HAMAP-Rule" id="MF_01131"/>
    </source>
</evidence>
<dbReference type="InterPro" id="IPR036388">
    <property type="entry name" value="WH-like_DNA-bd_sf"/>
</dbReference>
<keyword evidence="1 7" id="KW-0963">Cytoplasm</keyword>
<dbReference type="NCBIfam" id="NF003995">
    <property type="entry name" value="PRK05472.2-4"/>
    <property type="match status" value="1"/>
</dbReference>
<dbReference type="GO" id="GO:0003700">
    <property type="term" value="F:DNA-binding transcription factor activity"/>
    <property type="evidence" value="ECO:0007669"/>
    <property type="project" value="UniProtKB-UniRule"/>
</dbReference>